<protein>
    <recommendedName>
        <fullName evidence="4">ABC-2 family transporter</fullName>
    </recommendedName>
</protein>
<dbReference type="InterPro" id="IPR025699">
    <property type="entry name" value="ABC2_memb-like"/>
</dbReference>
<dbReference type="AlphaFoldDB" id="A0A1C7IJQ1"/>
<sequence length="216" mass="24121">MKSLILKDLYNIGHNTKSMLFILIIFAVAIIPFSGVSSYIFICSILCSMMIVTTFSFDDNSNWIRYALILPISKKNIVLAKFVTLFIFSACGALTGLVIGTVGGRITKIIDFSLSTLCELLFLTLAALVIAMIFGGISIPLVYKFGAEKGRMLLLVSFLLPIGLCWVIYQLLGALGIELTEKSIFVLLCCFPIIALLWDYVMYRISYKIFYNKDNN</sequence>
<reference evidence="2" key="1">
    <citation type="submission" date="2017-04" db="EMBL/GenBank/DDBJ databases">
        <title>Complete Genome Sequences of Twelve Strains of a Stable Defined Moderately Diverse Mouse Microbiota 2 (sDMDMm2).</title>
        <authorList>
            <person name="Uchimura Y."/>
            <person name="Wyss M."/>
            <person name="Brugiroux S."/>
            <person name="Limenitakis J.P."/>
            <person name="Stecher B."/>
            <person name="McCoy K.D."/>
            <person name="Macpherson A.J."/>
        </authorList>
    </citation>
    <scope>NUCLEOTIDE SEQUENCE</scope>
    <source>
        <strain evidence="2">YL58</strain>
    </source>
</reference>
<feature type="transmembrane region" description="Helical" evidence="1">
    <location>
        <begin position="120"/>
        <end position="143"/>
    </location>
</feature>
<keyword evidence="1" id="KW-0812">Transmembrane</keyword>
<dbReference type="EMBL" id="CP015405">
    <property type="protein sequence ID" value="ANU78619.1"/>
    <property type="molecule type" value="Genomic_DNA"/>
</dbReference>
<feature type="transmembrane region" description="Helical" evidence="1">
    <location>
        <begin position="78"/>
        <end position="100"/>
    </location>
</feature>
<proteinExistence type="predicted"/>
<evidence type="ECO:0000313" key="2">
    <source>
        <dbReference type="EMBL" id="ANU78619.1"/>
    </source>
</evidence>
<dbReference type="STRING" id="1796616.A4V09_09485"/>
<feature type="transmembrane region" description="Helical" evidence="1">
    <location>
        <begin position="184"/>
        <end position="203"/>
    </location>
</feature>
<dbReference type="KEGG" id="byl:A4V09_09485"/>
<dbReference type="Proteomes" id="UP000092574">
    <property type="component" value="Chromosome"/>
</dbReference>
<feature type="transmembrane region" description="Helical" evidence="1">
    <location>
        <begin position="12"/>
        <end position="33"/>
    </location>
</feature>
<gene>
    <name evidence="2" type="ORF">A4V09_09485</name>
</gene>
<keyword evidence="3" id="KW-1185">Reference proteome</keyword>
<dbReference type="Pfam" id="PF13346">
    <property type="entry name" value="ABC2_membrane_5"/>
    <property type="match status" value="1"/>
</dbReference>
<accession>A0A1C7IJQ1</accession>
<evidence type="ECO:0000313" key="3">
    <source>
        <dbReference type="Proteomes" id="UP000092574"/>
    </source>
</evidence>
<dbReference type="OrthoDB" id="1655186at2"/>
<keyword evidence="1" id="KW-0472">Membrane</keyword>
<evidence type="ECO:0000256" key="1">
    <source>
        <dbReference type="SAM" id="Phobius"/>
    </source>
</evidence>
<evidence type="ECO:0008006" key="4">
    <source>
        <dbReference type="Google" id="ProtNLM"/>
    </source>
</evidence>
<feature type="transmembrane region" description="Helical" evidence="1">
    <location>
        <begin position="152"/>
        <end position="172"/>
    </location>
</feature>
<keyword evidence="1" id="KW-1133">Transmembrane helix</keyword>
<name>A0A1C7IJQ1_9FIRM</name>
<organism evidence="2 3">
    <name type="scientific">Blautia pseudococcoides</name>
    <dbReference type="NCBI Taxonomy" id="1796616"/>
    <lineage>
        <taxon>Bacteria</taxon>
        <taxon>Bacillati</taxon>
        <taxon>Bacillota</taxon>
        <taxon>Clostridia</taxon>
        <taxon>Lachnospirales</taxon>
        <taxon>Lachnospiraceae</taxon>
        <taxon>Blautia</taxon>
    </lineage>
</organism>